<dbReference type="Proteomes" id="UP001279410">
    <property type="component" value="Unassembled WGS sequence"/>
</dbReference>
<dbReference type="CDD" id="cd00063">
    <property type="entry name" value="FN3"/>
    <property type="match status" value="7"/>
</dbReference>
<dbReference type="PROSITE" id="PS00022">
    <property type="entry name" value="EGF_1"/>
    <property type="match status" value="2"/>
</dbReference>
<dbReference type="GO" id="GO:0030155">
    <property type="term" value="P:regulation of cell adhesion"/>
    <property type="evidence" value="ECO:0007669"/>
    <property type="project" value="TreeGrafter"/>
</dbReference>
<feature type="domain" description="Fibronectin type-III" evidence="6">
    <location>
        <begin position="260"/>
        <end position="349"/>
    </location>
</feature>
<proteinExistence type="predicted"/>
<dbReference type="CDD" id="cd00054">
    <property type="entry name" value="EGF_CA"/>
    <property type="match status" value="1"/>
</dbReference>
<dbReference type="Gene3D" id="2.10.25.10">
    <property type="entry name" value="Laminin"/>
    <property type="match status" value="3"/>
</dbReference>
<feature type="signal peptide" evidence="5">
    <location>
        <begin position="1"/>
        <end position="25"/>
    </location>
</feature>
<feature type="region of interest" description="Disordered" evidence="4">
    <location>
        <begin position="824"/>
        <end position="846"/>
    </location>
</feature>
<dbReference type="InterPro" id="IPR013783">
    <property type="entry name" value="Ig-like_fold"/>
</dbReference>
<dbReference type="SMART" id="SM00060">
    <property type="entry name" value="FN3"/>
    <property type="match status" value="6"/>
</dbReference>
<dbReference type="AlphaFoldDB" id="A0AAD3MRN7"/>
<evidence type="ECO:0000256" key="5">
    <source>
        <dbReference type="SAM" id="SignalP"/>
    </source>
</evidence>
<evidence type="ECO:0000259" key="6">
    <source>
        <dbReference type="PROSITE" id="PS50853"/>
    </source>
</evidence>
<dbReference type="InterPro" id="IPR050991">
    <property type="entry name" value="ECM_Regulatory_Proteins"/>
</dbReference>
<feature type="domain" description="Fibronectin type-III" evidence="6">
    <location>
        <begin position="440"/>
        <end position="529"/>
    </location>
</feature>
<dbReference type="PROSITE" id="PS51200">
    <property type="entry name" value="SHORT_SCORPION_CHLORIDE"/>
    <property type="match status" value="1"/>
</dbReference>
<keyword evidence="3" id="KW-0325">Glycoprotein</keyword>
<dbReference type="Gene3D" id="2.60.40.10">
    <property type="entry name" value="Immunoglobulins"/>
    <property type="match status" value="7"/>
</dbReference>
<dbReference type="Pfam" id="PF23106">
    <property type="entry name" value="EGF_Teneurin"/>
    <property type="match status" value="4"/>
</dbReference>
<evidence type="ECO:0000256" key="2">
    <source>
        <dbReference type="ARBA" id="ARBA00023157"/>
    </source>
</evidence>
<dbReference type="FunFam" id="2.10.25.10:FF:000001">
    <property type="entry name" value="Tenascin C"/>
    <property type="match status" value="3"/>
</dbReference>
<evidence type="ECO:0000313" key="8">
    <source>
        <dbReference type="Proteomes" id="UP001279410"/>
    </source>
</evidence>
<feature type="domain" description="Fibronectin type-III" evidence="6">
    <location>
        <begin position="706"/>
        <end position="793"/>
    </location>
</feature>
<dbReference type="SUPFAM" id="SSF49265">
    <property type="entry name" value="Fibronectin type III"/>
    <property type="match status" value="5"/>
</dbReference>
<sequence length="846" mass="91863">MTTRLLWRALCLLALLCTISHFSSAENHPDPSAPEQGVTFSHIYKIDIPGSSSCKLEHLPTQDKTGLQTETTTNGENDIIFRHNIRLQTPKCDCEDSESFKSLLYRVNGLEEEVNYLKTQCTQGCCGRGGAAGVDTSCSGHGTYQHDACSCLCDPGWEGPDCSVSTCPDDCNDNGRCVDGKCVCHQGYTGDDCSQLMCPDNCNDKGHCVDGKCVCFPHFTGEDCSVQKCPNDCIGNGRCVDGQCICDEGFYGEDCSLVLGPQGLRLVQVTDVSLLVEWEFVRGAEYYILTYHPKGDESALEQVRVPNTENSYLITGLTPGVTYIVQVYAVIKEIQSEADKIEAITDVSAIDDIQVLGQTEVTIDVDWKNPAAEVDHFRLTHTDPEGQEEEMNVQMSQEARTKHTIVGLYPGTEYLISVQAIKGTVEGKRSSVTGATDIDAPTNLVTTEVTEDTATVSWDRVQAEIQGYMLSYTSAEGSSSEIPVGRDSTSYRLVGLRPGVLHTVYIWAYKGDKVSRKSSTEAETGLDAPSNILAHDETESSFKVSWDHTQAEIDGYILTYSSSEGSSEDIPVGSDRTSYLLTGLRPGILYTVYIWAVKGIKASRKISTQAETELDAPANLFAQDETESTFSVSWDPVQAEIDGYILTYSSSDGSSGEIPVGPDSTSYSLTGLRPGVLYTVYIWAVKGNKASKKISTQAETELDAAANLLARDITESSFSVSWDPVQAEIDGYILTYSSSEGSSGEIPVRSDSTSYSLNGLRPGVLYTVYIWAVKGNKASKKISTKAETELDAPANLLAQDETESSFSVSWDPVQAEIDGYRLTYSSSEGSSGEIPVGSESAYSLDN</sequence>
<dbReference type="InterPro" id="IPR007958">
    <property type="entry name" value="Scorpion_toxinS_Cl_inh"/>
</dbReference>
<evidence type="ECO:0000256" key="1">
    <source>
        <dbReference type="ARBA" id="ARBA00022737"/>
    </source>
</evidence>
<organism evidence="7 8">
    <name type="scientific">Lates japonicus</name>
    <name type="common">Japanese lates</name>
    <dbReference type="NCBI Taxonomy" id="270547"/>
    <lineage>
        <taxon>Eukaryota</taxon>
        <taxon>Metazoa</taxon>
        <taxon>Chordata</taxon>
        <taxon>Craniata</taxon>
        <taxon>Vertebrata</taxon>
        <taxon>Euteleostomi</taxon>
        <taxon>Actinopterygii</taxon>
        <taxon>Neopterygii</taxon>
        <taxon>Teleostei</taxon>
        <taxon>Neoteleostei</taxon>
        <taxon>Acanthomorphata</taxon>
        <taxon>Carangaria</taxon>
        <taxon>Carangaria incertae sedis</taxon>
        <taxon>Centropomidae</taxon>
        <taxon>Lates</taxon>
    </lineage>
</organism>
<dbReference type="PROSITE" id="PS01186">
    <property type="entry name" value="EGF_2"/>
    <property type="match status" value="2"/>
</dbReference>
<dbReference type="Pfam" id="PF00041">
    <property type="entry name" value="fn3"/>
    <property type="match status" value="7"/>
</dbReference>
<comment type="caution">
    <text evidence="7">The sequence shown here is derived from an EMBL/GenBank/DDBJ whole genome shotgun (WGS) entry which is preliminary data.</text>
</comment>
<protein>
    <submittedName>
        <fullName evidence="7">Tenascin-N</fullName>
    </submittedName>
</protein>
<keyword evidence="2" id="KW-1015">Disulfide bond</keyword>
<dbReference type="EMBL" id="BRZM01000034">
    <property type="protein sequence ID" value="GLD58509.1"/>
    <property type="molecule type" value="Genomic_DNA"/>
</dbReference>
<dbReference type="PANTHER" id="PTHR46708">
    <property type="entry name" value="TENASCIN"/>
    <property type="match status" value="1"/>
</dbReference>
<feature type="domain" description="Fibronectin type-III" evidence="6">
    <location>
        <begin position="616"/>
        <end position="705"/>
    </location>
</feature>
<feature type="domain" description="Fibronectin type-III" evidence="6">
    <location>
        <begin position="530"/>
        <end position="615"/>
    </location>
</feature>
<dbReference type="InterPro" id="IPR036116">
    <property type="entry name" value="FN3_sf"/>
</dbReference>
<keyword evidence="1" id="KW-0677">Repeat</keyword>
<keyword evidence="8" id="KW-1185">Reference proteome</keyword>
<gene>
    <name evidence="7" type="ORF">AKAME5_001061600</name>
</gene>
<dbReference type="GO" id="GO:0098966">
    <property type="term" value="C:perisynaptic extracellular matrix"/>
    <property type="evidence" value="ECO:0007669"/>
    <property type="project" value="TreeGrafter"/>
</dbReference>
<evidence type="ECO:0000256" key="4">
    <source>
        <dbReference type="SAM" id="MobiDB-lite"/>
    </source>
</evidence>
<dbReference type="PROSITE" id="PS50853">
    <property type="entry name" value="FN3"/>
    <property type="match status" value="5"/>
</dbReference>
<dbReference type="PANTHER" id="PTHR46708:SF12">
    <property type="entry name" value="TENASCIN N"/>
    <property type="match status" value="1"/>
</dbReference>
<dbReference type="FunFam" id="2.60.40.10:FF:000099">
    <property type="entry name" value="Fibronectin 1"/>
    <property type="match status" value="4"/>
</dbReference>
<keyword evidence="5" id="KW-0732">Signal</keyword>
<accession>A0AAD3MRN7</accession>
<dbReference type="InterPro" id="IPR000742">
    <property type="entry name" value="EGF"/>
</dbReference>
<reference evidence="7" key="1">
    <citation type="submission" date="2022-08" db="EMBL/GenBank/DDBJ databases">
        <title>Genome sequencing of akame (Lates japonicus).</title>
        <authorList>
            <person name="Hashiguchi Y."/>
            <person name="Takahashi H."/>
        </authorList>
    </citation>
    <scope>NUCLEOTIDE SEQUENCE</scope>
    <source>
        <strain evidence="7">Kochi</strain>
    </source>
</reference>
<dbReference type="InterPro" id="IPR003961">
    <property type="entry name" value="FN3_dom"/>
</dbReference>
<dbReference type="SMART" id="SM00181">
    <property type="entry name" value="EGF"/>
    <property type="match status" value="3"/>
</dbReference>
<name>A0AAD3MRN7_LATJO</name>
<feature type="chain" id="PRO_5042009261" evidence="5">
    <location>
        <begin position="26"/>
        <end position="846"/>
    </location>
</feature>
<dbReference type="GO" id="GO:0005615">
    <property type="term" value="C:extracellular space"/>
    <property type="evidence" value="ECO:0007669"/>
    <property type="project" value="TreeGrafter"/>
</dbReference>
<evidence type="ECO:0000256" key="3">
    <source>
        <dbReference type="ARBA" id="ARBA00023180"/>
    </source>
</evidence>
<evidence type="ECO:0000313" key="7">
    <source>
        <dbReference type="EMBL" id="GLD58509.1"/>
    </source>
</evidence>